<dbReference type="AlphaFoldDB" id="A0A9E5DP71"/>
<feature type="domain" description="Glycosyltransferase 2-like" evidence="4">
    <location>
        <begin position="10"/>
        <end position="63"/>
    </location>
</feature>
<comment type="caution">
    <text evidence="6">The sequence shown here is derived from an EMBL/GenBank/DDBJ whole genome shotgun (WGS) entry which is preliminary data.</text>
</comment>
<evidence type="ECO:0000313" key="5">
    <source>
        <dbReference type="EMBL" id="MCZ3367216.1"/>
    </source>
</evidence>
<keyword evidence="2" id="KW-0328">Glycosyltransferase</keyword>
<proteinExistence type="inferred from homology"/>
<dbReference type="PANTHER" id="PTHR43179:SF12">
    <property type="entry name" value="GALACTOFURANOSYLTRANSFERASE GLFT2"/>
    <property type="match status" value="1"/>
</dbReference>
<dbReference type="Pfam" id="PF00535">
    <property type="entry name" value="Glycos_transf_2"/>
    <property type="match status" value="1"/>
</dbReference>
<dbReference type="SUPFAM" id="SSF53448">
    <property type="entry name" value="Nucleotide-diphospho-sugar transferases"/>
    <property type="match status" value="1"/>
</dbReference>
<dbReference type="EMBL" id="JAPVER010000020">
    <property type="protein sequence ID" value="MCZ3367216.1"/>
    <property type="molecule type" value="Genomic_DNA"/>
</dbReference>
<evidence type="ECO:0000256" key="2">
    <source>
        <dbReference type="ARBA" id="ARBA00022676"/>
    </source>
</evidence>
<dbReference type="Proteomes" id="UP001074446">
    <property type="component" value="Unassembled WGS sequence"/>
</dbReference>
<organism evidence="6">
    <name type="scientific">Methanobacterium veterum</name>
    <dbReference type="NCBI Taxonomy" id="408577"/>
    <lineage>
        <taxon>Archaea</taxon>
        <taxon>Methanobacteriati</taxon>
        <taxon>Methanobacteriota</taxon>
        <taxon>Methanomada group</taxon>
        <taxon>Methanobacteria</taxon>
        <taxon>Methanobacteriales</taxon>
        <taxon>Methanobacteriaceae</taxon>
        <taxon>Methanobacterium</taxon>
    </lineage>
</organism>
<evidence type="ECO:0000256" key="3">
    <source>
        <dbReference type="ARBA" id="ARBA00022679"/>
    </source>
</evidence>
<dbReference type="PANTHER" id="PTHR43179">
    <property type="entry name" value="RHAMNOSYLTRANSFERASE WBBL"/>
    <property type="match status" value="1"/>
</dbReference>
<sequence>MKKPENNVAIIILNWNGWKDTIECLESIYHINYSNYNVIVVDNNSNDDSVEKIKEYCKGKIGVKSNFFHYDTSNKPIKIFEYNENEFETAQKDEKEISNILPSEKIILVKNNGNYGFAGGNNTGIKYAVCIFKSEYILLLNNDTVVDRNFLEELVKAAENDEKIGFVGAKTYFYDKKEVIQAAGGGKIDLKKVIAVETALNQIDDGKYDQNIELDYITGSCILCKKEVIDKIGMLNANYFMYWEDVDWCFRGRKSGYKSVYTFKSKIWHKVSVSSTNYLKTYYCTRNRIYFMEQNINNHNNFKFISYFFIYLFLPQIISYLLNRDLRGGFNPYLKGFISGLKLYSRPIRTGKKYNLQEITLIITVINKKS</sequence>
<accession>A0A9E5DP71</accession>
<keyword evidence="3" id="KW-0808">Transferase</keyword>
<gene>
    <name evidence="6" type="ORF">O3H35_13385</name>
    <name evidence="5" type="ORF">O3H54_15105</name>
</gene>
<comment type="similarity">
    <text evidence="1">Belongs to the glycosyltransferase 2 family.</text>
</comment>
<protein>
    <submittedName>
        <fullName evidence="6">Glycosyltransferase family 2 protein</fullName>
    </submittedName>
</protein>
<dbReference type="Pfam" id="PF13641">
    <property type="entry name" value="Glyco_tranf_2_3"/>
    <property type="match status" value="1"/>
</dbReference>
<reference evidence="6" key="1">
    <citation type="submission" date="2022-12" db="EMBL/GenBank/DDBJ databases">
        <title>Reclassification of two methanogenic archaea species isolated from the Kolyma lowland permafrost.</title>
        <authorList>
            <person name="Trubitsyn V.E."/>
            <person name="Rivkina E.M."/>
            <person name="Shcherbakova V.A."/>
        </authorList>
    </citation>
    <scope>NUCLEOTIDE SEQUENCE</scope>
    <source>
        <strain evidence="5">M2</strain>
        <strain evidence="6">MK4</strain>
    </source>
</reference>
<dbReference type="InterPro" id="IPR029044">
    <property type="entry name" value="Nucleotide-diphossugar_trans"/>
</dbReference>
<evidence type="ECO:0000313" key="7">
    <source>
        <dbReference type="Proteomes" id="UP001068021"/>
    </source>
</evidence>
<dbReference type="Gene3D" id="3.90.550.10">
    <property type="entry name" value="Spore Coat Polysaccharide Biosynthesis Protein SpsA, Chain A"/>
    <property type="match status" value="1"/>
</dbReference>
<name>A0A9E5DP71_9EURY</name>
<dbReference type="RefSeq" id="WP_052376252.1">
    <property type="nucleotide sequence ID" value="NZ_JAPVER010000020.1"/>
</dbReference>
<evidence type="ECO:0000256" key="1">
    <source>
        <dbReference type="ARBA" id="ARBA00006739"/>
    </source>
</evidence>
<dbReference type="GO" id="GO:0016757">
    <property type="term" value="F:glycosyltransferase activity"/>
    <property type="evidence" value="ECO:0007669"/>
    <property type="project" value="UniProtKB-KW"/>
</dbReference>
<evidence type="ECO:0000259" key="4">
    <source>
        <dbReference type="Pfam" id="PF00535"/>
    </source>
</evidence>
<dbReference type="InterPro" id="IPR001173">
    <property type="entry name" value="Glyco_trans_2-like"/>
</dbReference>
<evidence type="ECO:0000313" key="6">
    <source>
        <dbReference type="EMBL" id="MCZ3373636.1"/>
    </source>
</evidence>
<dbReference type="CDD" id="cd04186">
    <property type="entry name" value="GT_2_like_c"/>
    <property type="match status" value="1"/>
</dbReference>
<keyword evidence="7" id="KW-1185">Reference proteome</keyword>
<dbReference type="Proteomes" id="UP001068021">
    <property type="component" value="Unassembled WGS sequence"/>
</dbReference>
<dbReference type="EMBL" id="JAPVES010000030">
    <property type="protein sequence ID" value="MCZ3373636.1"/>
    <property type="molecule type" value="Genomic_DNA"/>
</dbReference>